<reference evidence="1 2" key="1">
    <citation type="submission" date="2020-08" db="EMBL/GenBank/DDBJ databases">
        <title>Genomic Encyclopedia of Type Strains, Phase IV (KMG-IV): sequencing the most valuable type-strain genomes for metagenomic binning, comparative biology and taxonomic classification.</title>
        <authorList>
            <person name="Goeker M."/>
        </authorList>
    </citation>
    <scope>NUCLEOTIDE SEQUENCE [LARGE SCALE GENOMIC DNA]</scope>
    <source>
        <strain evidence="1 2">DSM 29853</strain>
    </source>
</reference>
<accession>A0A7W6J863</accession>
<protein>
    <recommendedName>
        <fullName evidence="3">DUF1403 family protein</fullName>
    </recommendedName>
</protein>
<gene>
    <name evidence="1" type="ORF">GGR23_003813</name>
</gene>
<dbReference type="EMBL" id="JACIEZ010000010">
    <property type="protein sequence ID" value="MBB4066596.1"/>
    <property type="molecule type" value="Genomic_DNA"/>
</dbReference>
<evidence type="ECO:0000313" key="1">
    <source>
        <dbReference type="EMBL" id="MBB4066596.1"/>
    </source>
</evidence>
<dbReference type="RefSeq" id="WP_183367854.1">
    <property type="nucleotide sequence ID" value="NZ_JACIEZ010000010.1"/>
</dbReference>
<evidence type="ECO:0000313" key="2">
    <source>
        <dbReference type="Proteomes" id="UP000528286"/>
    </source>
</evidence>
<dbReference type="Proteomes" id="UP000528286">
    <property type="component" value="Unassembled WGS sequence"/>
</dbReference>
<proteinExistence type="predicted"/>
<dbReference type="Pfam" id="PF07183">
    <property type="entry name" value="DUF1403"/>
    <property type="match status" value="1"/>
</dbReference>
<name>A0A7W6J863_9HYPH</name>
<dbReference type="AlphaFoldDB" id="A0A7W6J863"/>
<comment type="caution">
    <text evidence="1">The sequence shown here is derived from an EMBL/GenBank/DDBJ whole genome shotgun (WGS) entry which is preliminary data.</text>
</comment>
<evidence type="ECO:0008006" key="3">
    <source>
        <dbReference type="Google" id="ProtNLM"/>
    </source>
</evidence>
<sequence length="317" mass="33969">MDSLPLKAGPEASPVALVPEWATRPGASPSEADAAFGAGAALAVLDGIVRSQPEWSGVWQARLALAAAQETLTFFRRQQSAEALRDALLLTPPQGDPGPDGHVLRAWQALSERRAAIATPLLRDLAADFGIRFDGILLDIPALLDDLEQAAGSPLHSAAVLLETIARDRPDAEPLGLWLADWMIARRLRWPRPLPLIMTQRSGPPFRTAGGRGRCKPAEPGYRAALCAAVALAAADACRRAAELSRRAAQLQDVSRKVRTKGAAKVIRLLLERDAVLATAPGTGLSRWAAGRLFERLESLGAVRELSGRNSFRIYGL</sequence>
<dbReference type="InterPro" id="IPR009843">
    <property type="entry name" value="DUF1403"/>
</dbReference>
<keyword evidence="2" id="KW-1185">Reference proteome</keyword>
<organism evidence="1 2">
    <name type="scientific">Gellertiella hungarica</name>
    <dbReference type="NCBI Taxonomy" id="1572859"/>
    <lineage>
        <taxon>Bacteria</taxon>
        <taxon>Pseudomonadati</taxon>
        <taxon>Pseudomonadota</taxon>
        <taxon>Alphaproteobacteria</taxon>
        <taxon>Hyphomicrobiales</taxon>
        <taxon>Rhizobiaceae</taxon>
        <taxon>Gellertiella</taxon>
    </lineage>
</organism>